<evidence type="ECO:0000256" key="5">
    <source>
        <dbReference type="ARBA" id="ARBA00023242"/>
    </source>
</evidence>
<dbReference type="GO" id="GO:0043626">
    <property type="term" value="C:PCNA complex"/>
    <property type="evidence" value="ECO:0007669"/>
    <property type="project" value="TreeGrafter"/>
</dbReference>
<accession>A0A7S0RT56</accession>
<dbReference type="FunFam" id="3.10.150.10:FF:000008">
    <property type="entry name" value="Proliferating cell nuclear antigen"/>
    <property type="match status" value="1"/>
</dbReference>
<comment type="subcellular location">
    <subcellularLocation>
        <location evidence="1 7">Nucleus</location>
    </subcellularLocation>
</comment>
<comment type="function">
    <text evidence="7">This protein is an auxiliary protein of DNA polymerase delta and is involved in the control of eukaryotic DNA replication by increasing the polymerase's processivity during elongation of the leading strand.</text>
</comment>
<dbReference type="InterPro" id="IPR000730">
    <property type="entry name" value="Pr_cel_nuc_antig"/>
</dbReference>
<protein>
    <recommendedName>
        <fullName evidence="7">DNA sliding clamp PCNA</fullName>
    </recommendedName>
</protein>
<gene>
    <name evidence="11" type="ORF">CLEI1391_LOCUS13131</name>
</gene>
<evidence type="ECO:0000256" key="3">
    <source>
        <dbReference type="ARBA" id="ARBA00022705"/>
    </source>
</evidence>
<dbReference type="Gene3D" id="3.10.150.10">
    <property type="entry name" value="DNA Polymerase III, subunit A, domain 2"/>
    <property type="match status" value="2"/>
</dbReference>
<keyword evidence="3 8" id="KW-0235">DNA replication</keyword>
<dbReference type="SUPFAM" id="SSF55979">
    <property type="entry name" value="DNA clamp"/>
    <property type="match status" value="2"/>
</dbReference>
<dbReference type="AlphaFoldDB" id="A0A7S0RT56"/>
<evidence type="ECO:0000259" key="10">
    <source>
        <dbReference type="Pfam" id="PF02747"/>
    </source>
</evidence>
<dbReference type="GO" id="GO:0006298">
    <property type="term" value="P:mismatch repair"/>
    <property type="evidence" value="ECO:0007669"/>
    <property type="project" value="TreeGrafter"/>
</dbReference>
<evidence type="ECO:0000256" key="4">
    <source>
        <dbReference type="ARBA" id="ARBA00023125"/>
    </source>
</evidence>
<feature type="domain" description="Proliferating cell nuclear antigen PCNA N-terminal" evidence="9">
    <location>
        <begin position="1"/>
        <end position="124"/>
    </location>
</feature>
<dbReference type="NCBIfam" id="TIGR00590">
    <property type="entry name" value="pcna"/>
    <property type="match status" value="1"/>
</dbReference>
<dbReference type="Pfam" id="PF00705">
    <property type="entry name" value="PCNA_N"/>
    <property type="match status" value="1"/>
</dbReference>
<dbReference type="GO" id="GO:0030337">
    <property type="term" value="F:DNA polymerase processivity factor activity"/>
    <property type="evidence" value="ECO:0007669"/>
    <property type="project" value="InterPro"/>
</dbReference>
<name>A0A7S0RT56_9CHLO</name>
<keyword evidence="4 8" id="KW-0238">DNA-binding</keyword>
<feature type="domain" description="Proliferating cell nuclear antigen PCNA C-terminal" evidence="10">
    <location>
        <begin position="127"/>
        <end position="254"/>
    </location>
</feature>
<dbReference type="GO" id="GO:0019985">
    <property type="term" value="P:translesion synthesis"/>
    <property type="evidence" value="ECO:0007669"/>
    <property type="project" value="TreeGrafter"/>
</dbReference>
<dbReference type="PANTHER" id="PTHR11352:SF0">
    <property type="entry name" value="PROLIFERATING CELL NUCLEAR ANTIGEN"/>
    <property type="match status" value="1"/>
</dbReference>
<evidence type="ECO:0000313" key="11">
    <source>
        <dbReference type="EMBL" id="CAD8686855.1"/>
    </source>
</evidence>
<proteinExistence type="inferred from homology"/>
<dbReference type="InterPro" id="IPR046938">
    <property type="entry name" value="DNA_clamp_sf"/>
</dbReference>
<dbReference type="FunFam" id="3.70.10.10:FF:000001">
    <property type="entry name" value="Proliferating cell nuclear antigen"/>
    <property type="match status" value="1"/>
</dbReference>
<comment type="similarity">
    <text evidence="2 8">Belongs to the PCNA family.</text>
</comment>
<dbReference type="GO" id="GO:0006272">
    <property type="term" value="P:leading strand elongation"/>
    <property type="evidence" value="ECO:0007669"/>
    <property type="project" value="TreeGrafter"/>
</dbReference>
<dbReference type="PRINTS" id="PR00339">
    <property type="entry name" value="PCNACYCLIN"/>
</dbReference>
<evidence type="ECO:0000256" key="1">
    <source>
        <dbReference type="ARBA" id="ARBA00004123"/>
    </source>
</evidence>
<dbReference type="InterPro" id="IPR022649">
    <property type="entry name" value="Pr_cel_nuc_antig_C"/>
</dbReference>
<comment type="function">
    <text evidence="6">This protein is an auxiliary protein of DNA polymerase delta and is involved in the control of eukaryotic DNA replication by increasing the polymerase's processibility during elongation of the leading strand.</text>
</comment>
<dbReference type="PANTHER" id="PTHR11352">
    <property type="entry name" value="PROLIFERATING CELL NUCLEAR ANTIGEN"/>
    <property type="match status" value="1"/>
</dbReference>
<organism evidence="11">
    <name type="scientific">Chlamydomonas leiostraca</name>
    <dbReference type="NCBI Taxonomy" id="1034604"/>
    <lineage>
        <taxon>Eukaryota</taxon>
        <taxon>Viridiplantae</taxon>
        <taxon>Chlorophyta</taxon>
        <taxon>core chlorophytes</taxon>
        <taxon>Chlorophyceae</taxon>
        <taxon>CS clade</taxon>
        <taxon>Chlamydomonadales</taxon>
        <taxon>Chlamydomonadaceae</taxon>
        <taxon>Chlamydomonas</taxon>
    </lineage>
</organism>
<dbReference type="Pfam" id="PF02747">
    <property type="entry name" value="PCNA_C"/>
    <property type="match status" value="1"/>
</dbReference>
<keyword evidence="5 7" id="KW-0539">Nucleus</keyword>
<evidence type="ECO:0000256" key="6">
    <source>
        <dbReference type="ARBA" id="ARBA00053268"/>
    </source>
</evidence>
<evidence type="ECO:0000256" key="7">
    <source>
        <dbReference type="RuleBase" id="RU000641"/>
    </source>
</evidence>
<sequence length="268" mass="29393">MFEARLTMGSLLKKLVDAVKELVTDVNFDVSAAGIACQAMDTSHVCLISVLLRAEGFEHFRCDRPRSIGLSLKSLAAVLKCMGNDDTLTMKADDDGDKLTLMFEAPDQARVADFEMKLMEIDQEQLGIPDNEYSAQVKMPSAEFQRLVKDLSAIGENVNISVAKDGIKFAATGDIGTANITVRHNPHADKKGQQTVVDLQEPVSLNFAMRYLVNFSKASPLSEHVVLTLTKDLPIQVEFLLQDAGHIRYYLAPKIDDDEGDAGMADAE</sequence>
<dbReference type="FunFam" id="3.10.150.10:FF:000006">
    <property type="entry name" value="Proliferating cell nuclear antigen"/>
    <property type="match status" value="1"/>
</dbReference>
<evidence type="ECO:0000256" key="8">
    <source>
        <dbReference type="RuleBase" id="RU003671"/>
    </source>
</evidence>
<reference evidence="11" key="1">
    <citation type="submission" date="2021-01" db="EMBL/GenBank/DDBJ databases">
        <authorList>
            <person name="Corre E."/>
            <person name="Pelletier E."/>
            <person name="Niang G."/>
            <person name="Scheremetjew M."/>
            <person name="Finn R."/>
            <person name="Kale V."/>
            <person name="Holt S."/>
            <person name="Cochrane G."/>
            <person name="Meng A."/>
            <person name="Brown T."/>
            <person name="Cohen L."/>
        </authorList>
    </citation>
    <scope>NUCLEOTIDE SEQUENCE</scope>
    <source>
        <strain evidence="11">SAG 11-49</strain>
    </source>
</reference>
<evidence type="ECO:0000259" key="9">
    <source>
        <dbReference type="Pfam" id="PF00705"/>
    </source>
</evidence>
<dbReference type="GO" id="GO:0006275">
    <property type="term" value="P:regulation of DNA replication"/>
    <property type="evidence" value="ECO:0007669"/>
    <property type="project" value="InterPro"/>
</dbReference>
<dbReference type="EMBL" id="HBFB01023273">
    <property type="protein sequence ID" value="CAD8686855.1"/>
    <property type="molecule type" value="Transcribed_RNA"/>
</dbReference>
<dbReference type="HAMAP" id="MF_00317">
    <property type="entry name" value="DNApol_clamp_arch"/>
    <property type="match status" value="1"/>
</dbReference>
<dbReference type="CDD" id="cd00577">
    <property type="entry name" value="PCNA"/>
    <property type="match status" value="1"/>
</dbReference>
<dbReference type="GO" id="GO:0003677">
    <property type="term" value="F:DNA binding"/>
    <property type="evidence" value="ECO:0007669"/>
    <property type="project" value="UniProtKB-KW"/>
</dbReference>
<evidence type="ECO:0000256" key="2">
    <source>
        <dbReference type="ARBA" id="ARBA00010462"/>
    </source>
</evidence>
<dbReference type="InterPro" id="IPR022648">
    <property type="entry name" value="Pr_cel_nuc_antig_N"/>
</dbReference>